<dbReference type="EMBL" id="JADNRY010000129">
    <property type="protein sequence ID" value="KAF9064153.1"/>
    <property type="molecule type" value="Genomic_DNA"/>
</dbReference>
<feature type="region of interest" description="Disordered" evidence="1">
    <location>
        <begin position="65"/>
        <end position="159"/>
    </location>
</feature>
<comment type="caution">
    <text evidence="2">The sequence shown here is derived from an EMBL/GenBank/DDBJ whole genome shotgun (WGS) entry which is preliminary data.</text>
</comment>
<gene>
    <name evidence="2" type="ORF">BDP27DRAFT_1367389</name>
</gene>
<name>A0A9P5PIS5_9AGAR</name>
<organism evidence="2 3">
    <name type="scientific">Rhodocollybia butyracea</name>
    <dbReference type="NCBI Taxonomy" id="206335"/>
    <lineage>
        <taxon>Eukaryota</taxon>
        <taxon>Fungi</taxon>
        <taxon>Dikarya</taxon>
        <taxon>Basidiomycota</taxon>
        <taxon>Agaricomycotina</taxon>
        <taxon>Agaricomycetes</taxon>
        <taxon>Agaricomycetidae</taxon>
        <taxon>Agaricales</taxon>
        <taxon>Marasmiineae</taxon>
        <taxon>Omphalotaceae</taxon>
        <taxon>Rhodocollybia</taxon>
    </lineage>
</organism>
<dbReference type="Proteomes" id="UP000772434">
    <property type="component" value="Unassembled WGS sequence"/>
</dbReference>
<keyword evidence="3" id="KW-1185">Reference proteome</keyword>
<sequence>MPNQHANPATAQVVTKSYCKSRSKATIATTAVPIVTKNERKPRPKTSGTTTAVLQLPELTPRCLAPLQPAGRPSAPLPPLQHTTRPHEPFVPTLAVPAAPSKPGRRGRNSDDPDDQVVTPVATHSFPKDFDEAEQVAEEADDVSASSDDGEEETQKNGLTISKTQKRQLQGLLAKISEWAEEDRMNANTYINFIFDKGPNALRKINYYNTFKAYYAVHGVQKEKDHIAFLHEQYFPTLAKHLCPDQMDDNDARCRAMQKEVEWWKTQIVEGVAEGGLKNVKKMLRQIQNLSVYFSDFVL</sequence>
<protein>
    <submittedName>
        <fullName evidence="2">Uncharacterized protein</fullName>
    </submittedName>
</protein>
<reference evidence="2" key="1">
    <citation type="submission" date="2020-11" db="EMBL/GenBank/DDBJ databases">
        <authorList>
            <consortium name="DOE Joint Genome Institute"/>
            <person name="Ahrendt S."/>
            <person name="Riley R."/>
            <person name="Andreopoulos W."/>
            <person name="Labutti K."/>
            <person name="Pangilinan J."/>
            <person name="Ruiz-Duenas F.J."/>
            <person name="Barrasa J.M."/>
            <person name="Sanchez-Garcia M."/>
            <person name="Camarero S."/>
            <person name="Miyauchi S."/>
            <person name="Serrano A."/>
            <person name="Linde D."/>
            <person name="Babiker R."/>
            <person name="Drula E."/>
            <person name="Ayuso-Fernandez I."/>
            <person name="Pacheco R."/>
            <person name="Padilla G."/>
            <person name="Ferreira P."/>
            <person name="Barriuso J."/>
            <person name="Kellner H."/>
            <person name="Castanera R."/>
            <person name="Alfaro M."/>
            <person name="Ramirez L."/>
            <person name="Pisabarro A.G."/>
            <person name="Kuo A."/>
            <person name="Tritt A."/>
            <person name="Lipzen A."/>
            <person name="He G."/>
            <person name="Yan M."/>
            <person name="Ng V."/>
            <person name="Cullen D."/>
            <person name="Martin F."/>
            <person name="Rosso M.-N."/>
            <person name="Henrissat B."/>
            <person name="Hibbett D."/>
            <person name="Martinez A.T."/>
            <person name="Grigoriev I.V."/>
        </authorList>
    </citation>
    <scope>NUCLEOTIDE SEQUENCE</scope>
    <source>
        <strain evidence="2">AH 40177</strain>
    </source>
</reference>
<accession>A0A9P5PIS5</accession>
<evidence type="ECO:0000313" key="2">
    <source>
        <dbReference type="EMBL" id="KAF9064153.1"/>
    </source>
</evidence>
<feature type="compositionally biased region" description="Acidic residues" evidence="1">
    <location>
        <begin position="131"/>
        <end position="152"/>
    </location>
</feature>
<evidence type="ECO:0000313" key="3">
    <source>
        <dbReference type="Proteomes" id="UP000772434"/>
    </source>
</evidence>
<dbReference type="AlphaFoldDB" id="A0A9P5PIS5"/>
<evidence type="ECO:0000256" key="1">
    <source>
        <dbReference type="SAM" id="MobiDB-lite"/>
    </source>
</evidence>
<proteinExistence type="predicted"/>